<dbReference type="InterPro" id="IPR000734">
    <property type="entry name" value="TAG_lipase"/>
</dbReference>
<gene>
    <name evidence="6" type="ORF">HERILL_LOCUS14135</name>
</gene>
<keyword evidence="7" id="KW-1185">Reference proteome</keyword>
<keyword evidence="3" id="KW-0964">Secreted</keyword>
<dbReference type="PRINTS" id="PR00821">
    <property type="entry name" value="TAGLIPASE"/>
</dbReference>
<dbReference type="Proteomes" id="UP000594454">
    <property type="component" value="Chromosome 5"/>
</dbReference>
<dbReference type="FunCoup" id="A0A7R8Z0P2">
    <property type="interactions" value="77"/>
</dbReference>
<dbReference type="Gene3D" id="3.40.50.1820">
    <property type="entry name" value="alpha/beta hydrolase"/>
    <property type="match status" value="1"/>
</dbReference>
<evidence type="ECO:0000256" key="2">
    <source>
        <dbReference type="ARBA" id="ARBA00010701"/>
    </source>
</evidence>
<protein>
    <recommendedName>
        <fullName evidence="5">Lipase domain-containing protein</fullName>
    </recommendedName>
</protein>
<feature type="domain" description="Lipase" evidence="5">
    <location>
        <begin position="3"/>
        <end position="225"/>
    </location>
</feature>
<dbReference type="OrthoDB" id="199913at2759"/>
<dbReference type="SUPFAM" id="SSF53474">
    <property type="entry name" value="alpha/beta-Hydrolases"/>
    <property type="match status" value="1"/>
</dbReference>
<dbReference type="AlphaFoldDB" id="A0A7R8Z0P2"/>
<dbReference type="InterPro" id="IPR029058">
    <property type="entry name" value="AB_hydrolase_fold"/>
</dbReference>
<dbReference type="PANTHER" id="PTHR11610:SF173">
    <property type="entry name" value="LIPASE DOMAIN-CONTAINING PROTEIN-RELATED"/>
    <property type="match status" value="1"/>
</dbReference>
<organism evidence="6 7">
    <name type="scientific">Hermetia illucens</name>
    <name type="common">Black soldier fly</name>
    <dbReference type="NCBI Taxonomy" id="343691"/>
    <lineage>
        <taxon>Eukaryota</taxon>
        <taxon>Metazoa</taxon>
        <taxon>Ecdysozoa</taxon>
        <taxon>Arthropoda</taxon>
        <taxon>Hexapoda</taxon>
        <taxon>Insecta</taxon>
        <taxon>Pterygota</taxon>
        <taxon>Neoptera</taxon>
        <taxon>Endopterygota</taxon>
        <taxon>Diptera</taxon>
        <taxon>Brachycera</taxon>
        <taxon>Stratiomyomorpha</taxon>
        <taxon>Stratiomyidae</taxon>
        <taxon>Hermetiinae</taxon>
        <taxon>Hermetia</taxon>
    </lineage>
</organism>
<sequence>MDEGTSDWVQGIQMAWRRYQDVNICAVDWRKFAGQDYKSAMLKVFRVGNTVVQMIRWLESYRNVDRNDIILVGYSLGAHAVGYAGSRLNGQIGEIIGLDPAGPLFTMPYDVGHKYRLDESDARFVQVMHTSAGTLGTDKKCGHADFYPNGGSSPQSNCIYPANENEENKNPIGCSHSSVVKFFKYSLNPNNLYIGWDCSNYKHFKLGLCRWNKMSRFGIHSERRKGNFYFSTLTNAPYVETKRTKDDLP</sequence>
<dbReference type="EMBL" id="LR899013">
    <property type="protein sequence ID" value="CAD7091731.1"/>
    <property type="molecule type" value="Genomic_DNA"/>
</dbReference>
<dbReference type="PANTHER" id="PTHR11610">
    <property type="entry name" value="LIPASE"/>
    <property type="match status" value="1"/>
</dbReference>
<dbReference type="GO" id="GO:0005615">
    <property type="term" value="C:extracellular space"/>
    <property type="evidence" value="ECO:0007669"/>
    <property type="project" value="TreeGrafter"/>
</dbReference>
<dbReference type="GO" id="GO:0016042">
    <property type="term" value="P:lipid catabolic process"/>
    <property type="evidence" value="ECO:0007669"/>
    <property type="project" value="TreeGrafter"/>
</dbReference>
<dbReference type="GO" id="GO:0017171">
    <property type="term" value="F:serine hydrolase activity"/>
    <property type="evidence" value="ECO:0007669"/>
    <property type="project" value="TreeGrafter"/>
</dbReference>
<reference evidence="6 7" key="1">
    <citation type="submission" date="2020-11" db="EMBL/GenBank/DDBJ databases">
        <authorList>
            <person name="Wallbank WR R."/>
            <person name="Pardo Diaz C."/>
            <person name="Kozak K."/>
            <person name="Martin S."/>
            <person name="Jiggins C."/>
            <person name="Moest M."/>
            <person name="Warren A I."/>
            <person name="Generalovic N T."/>
            <person name="Byers J.R.P. K."/>
            <person name="Montejo-Kovacevich G."/>
            <person name="Yen C E."/>
        </authorList>
    </citation>
    <scope>NUCLEOTIDE SEQUENCE [LARGE SCALE GENOMIC DNA]</scope>
</reference>
<dbReference type="InParanoid" id="A0A7R8Z0P2"/>
<evidence type="ECO:0000259" key="5">
    <source>
        <dbReference type="Pfam" id="PF00151"/>
    </source>
</evidence>
<comment type="subcellular location">
    <subcellularLocation>
        <location evidence="1">Secreted</location>
    </subcellularLocation>
</comment>
<name>A0A7R8Z0P2_HERIL</name>
<evidence type="ECO:0000313" key="7">
    <source>
        <dbReference type="Proteomes" id="UP000594454"/>
    </source>
</evidence>
<proteinExistence type="inferred from homology"/>
<evidence type="ECO:0000256" key="3">
    <source>
        <dbReference type="ARBA" id="ARBA00022525"/>
    </source>
</evidence>
<evidence type="ECO:0000313" key="6">
    <source>
        <dbReference type="EMBL" id="CAD7091731.1"/>
    </source>
</evidence>
<dbReference type="Pfam" id="PF00151">
    <property type="entry name" value="Lipase"/>
    <property type="match status" value="1"/>
</dbReference>
<evidence type="ECO:0000256" key="4">
    <source>
        <dbReference type="RuleBase" id="RU004262"/>
    </source>
</evidence>
<dbReference type="GO" id="GO:0016298">
    <property type="term" value="F:lipase activity"/>
    <property type="evidence" value="ECO:0007669"/>
    <property type="project" value="InterPro"/>
</dbReference>
<comment type="similarity">
    <text evidence="2 4">Belongs to the AB hydrolase superfamily. Lipase family.</text>
</comment>
<accession>A0A7R8Z0P2</accession>
<evidence type="ECO:0000256" key="1">
    <source>
        <dbReference type="ARBA" id="ARBA00004613"/>
    </source>
</evidence>
<dbReference type="InterPro" id="IPR013818">
    <property type="entry name" value="Lipase"/>
</dbReference>